<keyword evidence="4 7" id="KW-0238">DNA-binding</keyword>
<dbReference type="InterPro" id="IPR036388">
    <property type="entry name" value="WH-like_DNA-bd_sf"/>
</dbReference>
<feature type="modified residue" description="4-aspartylphosphate" evidence="6">
    <location>
        <position position="53"/>
    </location>
</feature>
<dbReference type="PANTHER" id="PTHR48111">
    <property type="entry name" value="REGULATOR OF RPOS"/>
    <property type="match status" value="1"/>
</dbReference>
<dbReference type="Pfam" id="PF00072">
    <property type="entry name" value="Response_reg"/>
    <property type="match status" value="1"/>
</dbReference>
<dbReference type="AlphaFoldDB" id="A0AAT9LCG4"/>
<evidence type="ECO:0000256" key="6">
    <source>
        <dbReference type="PROSITE-ProRule" id="PRU00169"/>
    </source>
</evidence>
<sequence>MVKTIFVVEDDRNVRYLIRQYLAKEGFNVETFSSVEELRERLNAGYPHMFILDIMLPGQDGLEFCKELRQESGVPVIFVSARGDETDRIIGLELGADDYLAKPFSPKELVARVRAIFRRVDGIEHTNELLAGNVRIVLDEHRVLVGAQEVTLTPKEYDLLQIFVKRPNRVYTRQELLDGIWGFDRGGDLRAVDDLVKRLRRKLGEAGATVRITTIWGVGYRLEP</sequence>
<dbReference type="InterPro" id="IPR039420">
    <property type="entry name" value="WalR-like"/>
</dbReference>
<dbReference type="SMART" id="SM00448">
    <property type="entry name" value="REC"/>
    <property type="match status" value="1"/>
</dbReference>
<protein>
    <submittedName>
        <fullName evidence="10">Response regulator transcription factor</fullName>
    </submittedName>
</protein>
<reference evidence="10" key="1">
    <citation type="submission" date="2020-10" db="EMBL/GenBank/DDBJ databases">
        <authorList>
            <person name="Kadnikov V."/>
            <person name="Beletsky A.V."/>
            <person name="Mardanov A.V."/>
            <person name="Karnachuk O.V."/>
            <person name="Ravin N.V."/>
        </authorList>
    </citation>
    <scope>NUCLEOTIDE SEQUENCE</scope>
    <source>
        <strain evidence="10">Bu02</strain>
    </source>
</reference>
<evidence type="ECO:0000259" key="9">
    <source>
        <dbReference type="PROSITE" id="PS51755"/>
    </source>
</evidence>
<keyword evidence="3" id="KW-0805">Transcription regulation</keyword>
<dbReference type="SUPFAM" id="SSF52172">
    <property type="entry name" value="CheY-like"/>
    <property type="match status" value="1"/>
</dbReference>
<dbReference type="InterPro" id="IPR001789">
    <property type="entry name" value="Sig_transdc_resp-reg_receiver"/>
</dbReference>
<dbReference type="InterPro" id="IPR001867">
    <property type="entry name" value="OmpR/PhoB-type_DNA-bd"/>
</dbReference>
<dbReference type="PANTHER" id="PTHR48111:SF1">
    <property type="entry name" value="TWO-COMPONENT RESPONSE REGULATOR ORR33"/>
    <property type="match status" value="1"/>
</dbReference>
<evidence type="ECO:0000256" key="3">
    <source>
        <dbReference type="ARBA" id="ARBA00023015"/>
    </source>
</evidence>
<dbReference type="GO" id="GO:0032993">
    <property type="term" value="C:protein-DNA complex"/>
    <property type="evidence" value="ECO:0007669"/>
    <property type="project" value="TreeGrafter"/>
</dbReference>
<dbReference type="InterPro" id="IPR011006">
    <property type="entry name" value="CheY-like_superfamily"/>
</dbReference>
<evidence type="ECO:0000259" key="8">
    <source>
        <dbReference type="PROSITE" id="PS50110"/>
    </source>
</evidence>
<dbReference type="SMART" id="SM00862">
    <property type="entry name" value="Trans_reg_C"/>
    <property type="match status" value="1"/>
</dbReference>
<accession>A0AAT9LCG4</accession>
<dbReference type="PROSITE" id="PS51755">
    <property type="entry name" value="OMPR_PHOB"/>
    <property type="match status" value="1"/>
</dbReference>
<keyword evidence="2" id="KW-0902">Two-component regulatory system</keyword>
<feature type="domain" description="OmpR/PhoB-type" evidence="9">
    <location>
        <begin position="126"/>
        <end position="224"/>
    </location>
</feature>
<feature type="DNA-binding region" description="OmpR/PhoB-type" evidence="7">
    <location>
        <begin position="126"/>
        <end position="224"/>
    </location>
</feature>
<gene>
    <name evidence="10" type="ORF">IMF26_07360</name>
</gene>
<evidence type="ECO:0000256" key="5">
    <source>
        <dbReference type="ARBA" id="ARBA00023163"/>
    </source>
</evidence>
<organism evidence="10">
    <name type="scientific">Candidatus Fermentithermobacillus carboniphilus</name>
    <dbReference type="NCBI Taxonomy" id="3085328"/>
    <lineage>
        <taxon>Bacteria</taxon>
        <taxon>Bacillati</taxon>
        <taxon>Bacillota</taxon>
        <taxon>Candidatus Fermentithermobacillia</taxon>
        <taxon>Candidatus Fermentithermobacillales</taxon>
        <taxon>Candidatus Fermentithermobacillaceae</taxon>
        <taxon>Candidatus Fermentithermobacillus</taxon>
    </lineage>
</organism>
<dbReference type="CDD" id="cd00383">
    <property type="entry name" value="trans_reg_C"/>
    <property type="match status" value="1"/>
</dbReference>
<reference evidence="10" key="2">
    <citation type="journal article" date="2023" name="Biology">
        <title>Prokaryotic Life Associated with Coal-Fire Gas Vents Revealed by Metagenomics.</title>
        <authorList>
            <person name="Kadnikov V.V."/>
            <person name="Mardanov A.V."/>
            <person name="Beletsky A.V."/>
            <person name="Karnachuk O.V."/>
            <person name="Ravin N.V."/>
        </authorList>
    </citation>
    <scope>NUCLEOTIDE SEQUENCE</scope>
    <source>
        <strain evidence="10">Bu02</strain>
    </source>
</reference>
<dbReference type="Gene3D" id="1.10.10.10">
    <property type="entry name" value="Winged helix-like DNA-binding domain superfamily/Winged helix DNA-binding domain"/>
    <property type="match status" value="1"/>
</dbReference>
<evidence type="ECO:0000313" key="10">
    <source>
        <dbReference type="EMBL" id="QUL97893.1"/>
    </source>
</evidence>
<feature type="domain" description="Response regulatory" evidence="8">
    <location>
        <begin position="4"/>
        <end position="117"/>
    </location>
</feature>
<dbReference type="PROSITE" id="PS50110">
    <property type="entry name" value="RESPONSE_REGULATORY"/>
    <property type="match status" value="1"/>
</dbReference>
<evidence type="ECO:0000256" key="2">
    <source>
        <dbReference type="ARBA" id="ARBA00023012"/>
    </source>
</evidence>
<dbReference type="GO" id="GO:0000976">
    <property type="term" value="F:transcription cis-regulatory region binding"/>
    <property type="evidence" value="ECO:0007669"/>
    <property type="project" value="TreeGrafter"/>
</dbReference>
<proteinExistence type="predicted"/>
<dbReference type="GO" id="GO:0005829">
    <property type="term" value="C:cytosol"/>
    <property type="evidence" value="ECO:0007669"/>
    <property type="project" value="TreeGrafter"/>
</dbReference>
<dbReference type="Pfam" id="PF00486">
    <property type="entry name" value="Trans_reg_C"/>
    <property type="match status" value="1"/>
</dbReference>
<evidence type="ECO:0000256" key="1">
    <source>
        <dbReference type="ARBA" id="ARBA00022553"/>
    </source>
</evidence>
<dbReference type="GO" id="GO:0000156">
    <property type="term" value="F:phosphorelay response regulator activity"/>
    <property type="evidence" value="ECO:0007669"/>
    <property type="project" value="TreeGrafter"/>
</dbReference>
<evidence type="ECO:0000256" key="4">
    <source>
        <dbReference type="ARBA" id="ARBA00023125"/>
    </source>
</evidence>
<dbReference type="EMBL" id="CP062796">
    <property type="protein sequence ID" value="QUL97893.1"/>
    <property type="molecule type" value="Genomic_DNA"/>
</dbReference>
<keyword evidence="1 6" id="KW-0597">Phosphoprotein</keyword>
<dbReference type="Gene3D" id="3.40.50.2300">
    <property type="match status" value="1"/>
</dbReference>
<evidence type="ECO:0000256" key="7">
    <source>
        <dbReference type="PROSITE-ProRule" id="PRU01091"/>
    </source>
</evidence>
<dbReference type="KEGG" id="fcz:IMF26_07360"/>
<keyword evidence="5" id="KW-0804">Transcription</keyword>
<name>A0AAT9LCG4_9FIRM</name>
<dbReference type="GO" id="GO:0006355">
    <property type="term" value="P:regulation of DNA-templated transcription"/>
    <property type="evidence" value="ECO:0007669"/>
    <property type="project" value="InterPro"/>
</dbReference>
<dbReference type="Gene3D" id="6.10.250.690">
    <property type="match status" value="1"/>
</dbReference>